<accession>A0A562LF30</accession>
<organism evidence="3 4">
    <name type="scientific">Luteimonas cucumeris</name>
    <dbReference type="NCBI Taxonomy" id="985012"/>
    <lineage>
        <taxon>Bacteria</taxon>
        <taxon>Pseudomonadati</taxon>
        <taxon>Pseudomonadota</taxon>
        <taxon>Gammaproteobacteria</taxon>
        <taxon>Lysobacterales</taxon>
        <taxon>Lysobacteraceae</taxon>
        <taxon>Luteimonas</taxon>
    </lineage>
</organism>
<dbReference type="InterPro" id="IPR052026">
    <property type="entry name" value="ExeA_AAA_ATPase_DNA-bind"/>
</dbReference>
<evidence type="ECO:0000259" key="2">
    <source>
        <dbReference type="SMART" id="SM00382"/>
    </source>
</evidence>
<dbReference type="PANTHER" id="PTHR35894:SF1">
    <property type="entry name" value="PHOSPHORIBULOKINASE _ URIDINE KINASE FAMILY"/>
    <property type="match status" value="1"/>
</dbReference>
<dbReference type="Proteomes" id="UP000315167">
    <property type="component" value="Unassembled WGS sequence"/>
</dbReference>
<evidence type="ECO:0000313" key="4">
    <source>
        <dbReference type="Proteomes" id="UP000315167"/>
    </source>
</evidence>
<dbReference type="Gene3D" id="3.40.50.300">
    <property type="entry name" value="P-loop containing nucleotide triphosphate hydrolases"/>
    <property type="match status" value="1"/>
</dbReference>
<keyword evidence="1" id="KW-1133">Transmembrane helix</keyword>
<dbReference type="InterPro" id="IPR027417">
    <property type="entry name" value="P-loop_NTPase"/>
</dbReference>
<evidence type="ECO:0000256" key="1">
    <source>
        <dbReference type="SAM" id="Phobius"/>
    </source>
</evidence>
<dbReference type="InterPro" id="IPR002477">
    <property type="entry name" value="Peptidoglycan-bd-like"/>
</dbReference>
<keyword evidence="1" id="KW-0812">Transmembrane</keyword>
<dbReference type="PANTHER" id="PTHR35894">
    <property type="entry name" value="GENERAL SECRETION PATHWAY PROTEIN A-RELATED"/>
    <property type="match status" value="1"/>
</dbReference>
<dbReference type="SMART" id="SM00382">
    <property type="entry name" value="AAA"/>
    <property type="match status" value="1"/>
</dbReference>
<dbReference type="InterPro" id="IPR036365">
    <property type="entry name" value="PGBD-like_sf"/>
</dbReference>
<feature type="domain" description="AAA+ ATPase" evidence="2">
    <location>
        <begin position="51"/>
        <end position="198"/>
    </location>
</feature>
<dbReference type="Gene3D" id="1.10.101.10">
    <property type="entry name" value="PGBD-like superfamily/PGBD"/>
    <property type="match status" value="1"/>
</dbReference>
<dbReference type="InterPro" id="IPR003593">
    <property type="entry name" value="AAA+_ATPase"/>
</dbReference>
<keyword evidence="1" id="KW-0472">Membrane</keyword>
<gene>
    <name evidence="3" type="ORF">IP90_00488</name>
</gene>
<proteinExistence type="predicted"/>
<dbReference type="Pfam" id="PF13401">
    <property type="entry name" value="AAA_22"/>
    <property type="match status" value="1"/>
</dbReference>
<dbReference type="InterPro" id="IPR049945">
    <property type="entry name" value="AAA_22"/>
</dbReference>
<comment type="caution">
    <text evidence="3">The sequence shown here is derived from an EMBL/GenBank/DDBJ whole genome shotgun (WGS) entry which is preliminary data.</text>
</comment>
<reference evidence="3 4" key="1">
    <citation type="journal article" date="2015" name="Stand. Genomic Sci.">
        <title>Genomic Encyclopedia of Bacterial and Archaeal Type Strains, Phase III: the genomes of soil and plant-associated and newly described type strains.</title>
        <authorList>
            <person name="Whitman W.B."/>
            <person name="Woyke T."/>
            <person name="Klenk H.P."/>
            <person name="Zhou Y."/>
            <person name="Lilburn T.G."/>
            <person name="Beck B.J."/>
            <person name="De Vos P."/>
            <person name="Vandamme P."/>
            <person name="Eisen J.A."/>
            <person name="Garrity G."/>
            <person name="Hugenholtz P."/>
            <person name="Kyrpides N.C."/>
        </authorList>
    </citation>
    <scope>NUCLEOTIDE SEQUENCE [LARGE SCALE GENOMIC DNA]</scope>
    <source>
        <strain evidence="3 4">CGMCC 1.10821</strain>
    </source>
</reference>
<dbReference type="EMBL" id="VLKN01000001">
    <property type="protein sequence ID" value="TWI06223.1"/>
    <property type="molecule type" value="Genomic_DNA"/>
</dbReference>
<sequence length="478" mass="51533">MNPHGAHVAAYLAPLALARAPFPPTPDAEGYFHTAALERDLAEASHCLLARKGFVLLTGEVGMGKSTFLRRLLNAVEREGAVASLVFNTFLQGPELLAAILRDFGIEASADAADNIDRLNRFLLRRWQDGHTCVVVIDDAQNLSLESLELLRLLSGLESGQEKLLQIVLAGQPELDAQLARPEIRQLTSRIIKHIRMDALDAAECARYVEFRLTDAGAAGRIRIDPAAHAALYRASGGNPRRIHLIMDRCLYGVVARGQPHIDAALVRAAAAEAGFQPQRRRSRRPLLLAVALLATTGLVTATGIALRPDAVLSKPVTVAAITAPSTAATATDANWNTCLQQLTPADDSGQTLQVLPLPPRHHAALSKRTDVCLQRRNDGWLAAWQPQLRAAELQPGRRNDQVRALQARLQAGGFLAVDAALADGLFGPVTREALTRFQHHHGVTADGVADPLTLLLLETATTRTSSAARPERPHGHG</sequence>
<dbReference type="GO" id="GO:0016887">
    <property type="term" value="F:ATP hydrolysis activity"/>
    <property type="evidence" value="ECO:0007669"/>
    <property type="project" value="InterPro"/>
</dbReference>
<dbReference type="SUPFAM" id="SSF52540">
    <property type="entry name" value="P-loop containing nucleoside triphosphate hydrolases"/>
    <property type="match status" value="1"/>
</dbReference>
<keyword evidence="4" id="KW-1185">Reference proteome</keyword>
<dbReference type="SUPFAM" id="SSF47090">
    <property type="entry name" value="PGBD-like"/>
    <property type="match status" value="1"/>
</dbReference>
<name>A0A562LF30_9GAMM</name>
<dbReference type="AlphaFoldDB" id="A0A562LF30"/>
<dbReference type="Pfam" id="PF01471">
    <property type="entry name" value="PG_binding_1"/>
    <property type="match status" value="1"/>
</dbReference>
<dbReference type="RefSeq" id="WP_144898015.1">
    <property type="nucleotide sequence ID" value="NZ_VLKN01000001.1"/>
</dbReference>
<dbReference type="OrthoDB" id="9780149at2"/>
<evidence type="ECO:0000313" key="3">
    <source>
        <dbReference type="EMBL" id="TWI06223.1"/>
    </source>
</evidence>
<feature type="transmembrane region" description="Helical" evidence="1">
    <location>
        <begin position="287"/>
        <end position="307"/>
    </location>
</feature>
<dbReference type="InterPro" id="IPR036366">
    <property type="entry name" value="PGBDSf"/>
</dbReference>
<protein>
    <submittedName>
        <fullName evidence="3">General secretion pathway protein A</fullName>
    </submittedName>
</protein>